<protein>
    <submittedName>
        <fullName evidence="6">TRAP transporter substrate-binding protein</fullName>
    </submittedName>
</protein>
<feature type="chain" id="PRO_5045611481" evidence="5">
    <location>
        <begin position="21"/>
        <end position="346"/>
    </location>
</feature>
<organism evidence="6 7">
    <name type="scientific">Mesorhizobium marinum</name>
    <dbReference type="NCBI Taxonomy" id="3228790"/>
    <lineage>
        <taxon>Bacteria</taxon>
        <taxon>Pseudomonadati</taxon>
        <taxon>Pseudomonadota</taxon>
        <taxon>Alphaproteobacteria</taxon>
        <taxon>Hyphomicrobiales</taxon>
        <taxon>Phyllobacteriaceae</taxon>
        <taxon>Mesorhizobium</taxon>
    </lineage>
</organism>
<evidence type="ECO:0000313" key="7">
    <source>
        <dbReference type="Proteomes" id="UP001556196"/>
    </source>
</evidence>
<evidence type="ECO:0000313" key="6">
    <source>
        <dbReference type="EMBL" id="MEW9805589.1"/>
    </source>
</evidence>
<keyword evidence="3" id="KW-0813">Transport</keyword>
<dbReference type="Gene3D" id="3.40.190.170">
    <property type="entry name" value="Bacterial extracellular solute-binding protein, family 7"/>
    <property type="match status" value="1"/>
</dbReference>
<comment type="similarity">
    <text evidence="2">Belongs to the bacterial solute-binding protein 7 family.</text>
</comment>
<evidence type="ECO:0000256" key="3">
    <source>
        <dbReference type="ARBA" id="ARBA00022448"/>
    </source>
</evidence>
<dbReference type="Proteomes" id="UP001556196">
    <property type="component" value="Unassembled WGS sequence"/>
</dbReference>
<dbReference type="Pfam" id="PF03480">
    <property type="entry name" value="DctP"/>
    <property type="match status" value="1"/>
</dbReference>
<evidence type="ECO:0000256" key="2">
    <source>
        <dbReference type="ARBA" id="ARBA00009023"/>
    </source>
</evidence>
<dbReference type="PANTHER" id="PTHR33376">
    <property type="match status" value="1"/>
</dbReference>
<dbReference type="InterPro" id="IPR038404">
    <property type="entry name" value="TRAP_DctP_sf"/>
</dbReference>
<dbReference type="EMBL" id="JBFOCI010000002">
    <property type="protein sequence ID" value="MEW9805589.1"/>
    <property type="molecule type" value="Genomic_DNA"/>
</dbReference>
<comment type="subcellular location">
    <subcellularLocation>
        <location evidence="1">Cell envelope</location>
    </subcellularLocation>
</comment>
<feature type="signal peptide" evidence="5">
    <location>
        <begin position="1"/>
        <end position="20"/>
    </location>
</feature>
<keyword evidence="7" id="KW-1185">Reference proteome</keyword>
<comment type="caution">
    <text evidence="6">The sequence shown here is derived from an EMBL/GenBank/DDBJ whole genome shotgun (WGS) entry which is preliminary data.</text>
</comment>
<accession>A0ABV3QWZ2</accession>
<dbReference type="NCBIfam" id="NF037995">
    <property type="entry name" value="TRAP_S1"/>
    <property type="match status" value="1"/>
</dbReference>
<name>A0ABV3QWZ2_9HYPH</name>
<keyword evidence="4 5" id="KW-0732">Signal</keyword>
<proteinExistence type="inferred from homology"/>
<evidence type="ECO:0000256" key="1">
    <source>
        <dbReference type="ARBA" id="ARBA00004196"/>
    </source>
</evidence>
<dbReference type="PANTHER" id="PTHR33376:SF4">
    <property type="entry name" value="SIALIC ACID-BINDING PERIPLASMIC PROTEIN SIAP"/>
    <property type="match status" value="1"/>
</dbReference>
<gene>
    <name evidence="6" type="ORF">ABUE31_06310</name>
</gene>
<dbReference type="InterPro" id="IPR004682">
    <property type="entry name" value="TRAP_DctP"/>
</dbReference>
<dbReference type="InterPro" id="IPR018389">
    <property type="entry name" value="DctP_fam"/>
</dbReference>
<sequence>MTKILAGFAALLMMGSAALAQEYKIRLPNVDPPLSKVGEMAYPNHTYAMMRTFKDALESLSGGRMAVELYPSGTLGDLRENLEAVQAGVLEAATPNEATISGFFPKIQLTTIPYVFPNAVVAWDVLDGEWGDALFDEMAATTGLRAVAIGENAGFRIWGNNVRPITGPADMKDLKIRTMEITAHQEMVSSLGALPTAIPWLEVYGALQTGVVDGAELPVIGTLQQNLQEVLKYATIDQHVYSLVFIVVNEQWFQGLPPELRQAVVLAGRQAAVAGRGVSQTLVGDVVEEFRRRGVEVTSASPEQIAAFRDTAQPKVVEWMVGQFGQDQVDGFKAAVAAAESDLKVD</sequence>
<dbReference type="RefSeq" id="WP_367722682.1">
    <property type="nucleotide sequence ID" value="NZ_JBFOCH010000001.1"/>
</dbReference>
<dbReference type="PIRSF" id="PIRSF006470">
    <property type="entry name" value="DctB"/>
    <property type="match status" value="1"/>
</dbReference>
<evidence type="ECO:0000256" key="4">
    <source>
        <dbReference type="ARBA" id="ARBA00022729"/>
    </source>
</evidence>
<reference evidence="6 7" key="1">
    <citation type="submission" date="2024-06" db="EMBL/GenBank/DDBJ databases">
        <authorList>
            <person name="Tuo L."/>
        </authorList>
    </citation>
    <scope>NUCLEOTIDE SEQUENCE [LARGE SCALE GENOMIC DNA]</scope>
    <source>
        <strain evidence="6 7">ZMM04-5</strain>
    </source>
</reference>
<dbReference type="NCBIfam" id="TIGR00787">
    <property type="entry name" value="dctP"/>
    <property type="match status" value="1"/>
</dbReference>
<evidence type="ECO:0000256" key="5">
    <source>
        <dbReference type="SAM" id="SignalP"/>
    </source>
</evidence>